<dbReference type="Proteomes" id="UP001341840">
    <property type="component" value="Unassembled WGS sequence"/>
</dbReference>
<sequence>MAALFNKKRKGKTVVESSNEAPRFKTPFHEAHFKGKLSARKVLPELAIDYNNEILSPYAMQIKTRKWEKLTSPLPAVGHNLVKEFYANAWEPDKAKRKPYTYTTMVQGKDISFAPSNIKRVLRLRKDPLPNAASYEERKANKDYRLEEVLECLCLEGREWVCHKDGRPHFLRRNDLEPMAKGWYDFVCRSIMPTTNRSELTVERAVLIHSIIIGENINVEEIIAEQFYMFIYKTDLSSSLPFPSIIAALCLDAKVVPHKDDTMIPQEIPIAGEAMVRTRETRARQPRQPRQEVPPPQQPPQVHQQHELPPSFYTHFDASMSKIYRRLDQQQEENRKSFEAINTRMDRMDDQLSFLCYSNQMSNETMYYPYQNTARQFRDMEAQGVPVTIANLAIHRHREEEMNWEIMRHNQTVQEAASQRAREANKGKAREVVPDSEEEESEEMYSSPSEEWDSIAWSFIPRGNDTHFTVVLLVRYGILAVYASTSSLPFPSIIAALCADAKVPAIKDDNIIPQEPTIVGAAMLRTRETRARQEALPPQQPPQMHPQPQVHQQQEIPSNFYTHFDASMSQIYRRLDQQQEESKRSFEAINTRMDRMDDQLSFLCYSNQMVNETMHREEEMNRERMRHNQTVQEAAAKRAREANKGKAREVVPDSEEEESEEIYSSPSEECIQLEEFGIKQRSDGERCTARTMGARLRKRKTMHGGVVMAPTK</sequence>
<evidence type="ECO:0000256" key="1">
    <source>
        <dbReference type="SAM" id="MobiDB-lite"/>
    </source>
</evidence>
<feature type="region of interest" description="Disordered" evidence="1">
    <location>
        <begin position="415"/>
        <end position="447"/>
    </location>
</feature>
<feature type="compositionally biased region" description="Basic and acidic residues" evidence="1">
    <location>
        <begin position="639"/>
        <end position="651"/>
    </location>
</feature>
<evidence type="ECO:0000313" key="4">
    <source>
        <dbReference type="Proteomes" id="UP001341840"/>
    </source>
</evidence>
<comment type="caution">
    <text evidence="3">The sequence shown here is derived from an EMBL/GenBank/DDBJ whole genome shotgun (WGS) entry which is preliminary data.</text>
</comment>
<feature type="compositionally biased region" description="Acidic residues" evidence="1">
    <location>
        <begin position="434"/>
        <end position="443"/>
    </location>
</feature>
<reference evidence="3 4" key="1">
    <citation type="journal article" date="2023" name="Plants (Basel)">
        <title>Bridging the Gap: Combining Genomics and Transcriptomics Approaches to Understand Stylosanthes scabra, an Orphan Legume from the Brazilian Caatinga.</title>
        <authorList>
            <person name="Ferreira-Neto J.R.C."/>
            <person name="da Silva M.D."/>
            <person name="Binneck E."/>
            <person name="de Melo N.F."/>
            <person name="da Silva R.H."/>
            <person name="de Melo A.L.T.M."/>
            <person name="Pandolfi V."/>
            <person name="Bustamante F.O."/>
            <person name="Brasileiro-Vidal A.C."/>
            <person name="Benko-Iseppon A.M."/>
        </authorList>
    </citation>
    <scope>NUCLEOTIDE SEQUENCE [LARGE SCALE GENOMIC DNA]</scope>
    <source>
        <tissue evidence="3">Leaves</tissue>
    </source>
</reference>
<keyword evidence="4" id="KW-1185">Reference proteome</keyword>
<feature type="region of interest" description="Disordered" evidence="1">
    <location>
        <begin position="681"/>
        <end position="712"/>
    </location>
</feature>
<feature type="compositionally biased region" description="Basic and acidic residues" evidence="1">
    <location>
        <begin position="420"/>
        <end position="433"/>
    </location>
</feature>
<protein>
    <recommendedName>
        <fullName evidence="2">Putative plant transposon protein domain-containing protein</fullName>
    </recommendedName>
</protein>
<organism evidence="3 4">
    <name type="scientific">Stylosanthes scabra</name>
    <dbReference type="NCBI Taxonomy" id="79078"/>
    <lineage>
        <taxon>Eukaryota</taxon>
        <taxon>Viridiplantae</taxon>
        <taxon>Streptophyta</taxon>
        <taxon>Embryophyta</taxon>
        <taxon>Tracheophyta</taxon>
        <taxon>Spermatophyta</taxon>
        <taxon>Magnoliopsida</taxon>
        <taxon>eudicotyledons</taxon>
        <taxon>Gunneridae</taxon>
        <taxon>Pentapetalae</taxon>
        <taxon>rosids</taxon>
        <taxon>fabids</taxon>
        <taxon>Fabales</taxon>
        <taxon>Fabaceae</taxon>
        <taxon>Papilionoideae</taxon>
        <taxon>50 kb inversion clade</taxon>
        <taxon>dalbergioids sensu lato</taxon>
        <taxon>Dalbergieae</taxon>
        <taxon>Pterocarpus clade</taxon>
        <taxon>Stylosanthes</taxon>
    </lineage>
</organism>
<gene>
    <name evidence="3" type="ORF">PIB30_047233</name>
</gene>
<dbReference type="EMBL" id="JASCZI010211749">
    <property type="protein sequence ID" value="MED6196414.1"/>
    <property type="molecule type" value="Genomic_DNA"/>
</dbReference>
<feature type="compositionally biased region" description="Acidic residues" evidence="1">
    <location>
        <begin position="652"/>
        <end position="661"/>
    </location>
</feature>
<name>A0ABU6XEE7_9FABA</name>
<dbReference type="InterPro" id="IPR046796">
    <property type="entry name" value="Transposase_32_dom"/>
</dbReference>
<accession>A0ABU6XEE7</accession>
<dbReference type="Pfam" id="PF20167">
    <property type="entry name" value="Transposase_32"/>
    <property type="match status" value="1"/>
</dbReference>
<evidence type="ECO:0000259" key="2">
    <source>
        <dbReference type="Pfam" id="PF20167"/>
    </source>
</evidence>
<feature type="region of interest" description="Disordered" evidence="1">
    <location>
        <begin position="278"/>
        <end position="305"/>
    </location>
</feature>
<feature type="region of interest" description="Disordered" evidence="1">
    <location>
        <begin position="639"/>
        <end position="668"/>
    </location>
</feature>
<proteinExistence type="predicted"/>
<feature type="domain" description="Putative plant transposon protein" evidence="2">
    <location>
        <begin position="64"/>
        <end position="255"/>
    </location>
</feature>
<evidence type="ECO:0000313" key="3">
    <source>
        <dbReference type="EMBL" id="MED6196414.1"/>
    </source>
</evidence>